<evidence type="ECO:0000259" key="1">
    <source>
        <dbReference type="SMART" id="SM00869"/>
    </source>
</evidence>
<dbReference type="InterPro" id="IPR036709">
    <property type="entry name" value="Autotransporte_beta_dom_sf"/>
</dbReference>
<name>A0A1M7IW07_9GAMM</name>
<feature type="domain" description="Autotransporter" evidence="1">
    <location>
        <begin position="249"/>
        <end position="485"/>
    </location>
</feature>
<evidence type="ECO:0000313" key="3">
    <source>
        <dbReference type="EMBL" id="SHM44921.1"/>
    </source>
</evidence>
<protein>
    <recommendedName>
        <fullName evidence="1">Autotransporter domain-containing protein</fullName>
    </recommendedName>
</protein>
<accession>A0A1M7IW07</accession>
<gene>
    <name evidence="2" type="ORF">HCU01_21600</name>
    <name evidence="3" type="ORF">SAMN05660971_03004</name>
</gene>
<evidence type="ECO:0000313" key="4">
    <source>
        <dbReference type="Proteomes" id="UP000184123"/>
    </source>
</evidence>
<dbReference type="SMART" id="SM00869">
    <property type="entry name" value="Autotransporter"/>
    <property type="match status" value="1"/>
</dbReference>
<dbReference type="RefSeq" id="WP_073436028.1">
    <property type="nucleotide sequence ID" value="NZ_BJXU01000079.1"/>
</dbReference>
<dbReference type="OrthoDB" id="6171812at2"/>
<organism evidence="3 4">
    <name type="scientific">Halomonas cupida</name>
    <dbReference type="NCBI Taxonomy" id="44933"/>
    <lineage>
        <taxon>Bacteria</taxon>
        <taxon>Pseudomonadati</taxon>
        <taxon>Pseudomonadota</taxon>
        <taxon>Gammaproteobacteria</taxon>
        <taxon>Oceanospirillales</taxon>
        <taxon>Halomonadaceae</taxon>
        <taxon>Halomonas</taxon>
    </lineage>
</organism>
<evidence type="ECO:0000313" key="5">
    <source>
        <dbReference type="Proteomes" id="UP000321726"/>
    </source>
</evidence>
<dbReference type="STRING" id="44933.SAMN05660971_03004"/>
<dbReference type="EMBL" id="BJXU01000079">
    <property type="protein sequence ID" value="GEN24211.1"/>
    <property type="molecule type" value="Genomic_DNA"/>
</dbReference>
<dbReference type="EMBL" id="FRCA01000008">
    <property type="protein sequence ID" value="SHM44921.1"/>
    <property type="molecule type" value="Genomic_DNA"/>
</dbReference>
<dbReference type="AlphaFoldDB" id="A0A1M7IW07"/>
<keyword evidence="5" id="KW-1185">Reference proteome</keyword>
<dbReference type="InterPro" id="IPR005546">
    <property type="entry name" value="Autotransporte_beta"/>
</dbReference>
<reference evidence="3 4" key="1">
    <citation type="submission" date="2016-11" db="EMBL/GenBank/DDBJ databases">
        <authorList>
            <person name="Jaros S."/>
            <person name="Januszkiewicz K."/>
            <person name="Wedrychowicz H."/>
        </authorList>
    </citation>
    <scope>NUCLEOTIDE SEQUENCE [LARGE SCALE GENOMIC DNA]</scope>
    <source>
        <strain evidence="3 4">DSM 4740</strain>
    </source>
</reference>
<dbReference type="Gene3D" id="2.40.128.130">
    <property type="entry name" value="Autotransporter beta-domain"/>
    <property type="match status" value="1"/>
</dbReference>
<sequence>MNKGISTIIGIGTLAASGLVQANNGISLDELIQAGQSISQIQDTIDGGEASLNDPSGTITLNDGSKMVISSPDGTTPLRDILRNNSATVHYNGTPVVVRTSAEALDSVYDSDEVASFAISSAVEGRPVVLNWTGQLSDITNSNTFDATINGRPVTLILPEGTALNDFNNTMPVTMLDEDGNVLFEDRTLRSLTFDEAADLAGELGILDADRLLRGAQKQAMAQNFNPIVRQIDQAMFPFEEGQYGRADGVNVWASADISNIEGEAISFGYDGDSKSAMLGVDYKVNNVLVGIAAGRNELRLDSAYGGNFDFGGELIAPYGAVSFLDGDLVFDAIITYQDLDGSQRNDYLFEPLELEGDRWGVRGSGTWFLPEFSSIKTGLTLGGTYMNDDIEGTYLGTTADNYGVELGEVFGGVKFGSEFGTGRVYGSLLYHHDVTSEVDSNIDYLDDDEDGRTVFEIGAAHRLGRNMDVNIGAKTVVGNSDTEYDTIYTSLNYSF</sequence>
<reference evidence="2 5" key="2">
    <citation type="submission" date="2019-07" db="EMBL/GenBank/DDBJ databases">
        <title>Whole genome shotgun sequence of Halomonas cupida NBRC 102219.</title>
        <authorList>
            <person name="Hosoyama A."/>
            <person name="Uohara A."/>
            <person name="Ohji S."/>
            <person name="Ichikawa N."/>
        </authorList>
    </citation>
    <scope>NUCLEOTIDE SEQUENCE [LARGE SCALE GENOMIC DNA]</scope>
    <source>
        <strain evidence="2 5">NBRC 102219</strain>
    </source>
</reference>
<proteinExistence type="predicted"/>
<dbReference type="SUPFAM" id="SSF103515">
    <property type="entry name" value="Autotransporter"/>
    <property type="match status" value="1"/>
</dbReference>
<evidence type="ECO:0000313" key="2">
    <source>
        <dbReference type="EMBL" id="GEN24211.1"/>
    </source>
</evidence>
<dbReference type="Proteomes" id="UP000184123">
    <property type="component" value="Unassembled WGS sequence"/>
</dbReference>
<dbReference type="Proteomes" id="UP000321726">
    <property type="component" value="Unassembled WGS sequence"/>
</dbReference>